<dbReference type="InterPro" id="IPR031705">
    <property type="entry name" value="Glyco_hydro_36_C"/>
</dbReference>
<dbReference type="PRINTS" id="PR00743">
    <property type="entry name" value="GLHYDRLASE36"/>
</dbReference>
<evidence type="ECO:0000259" key="7">
    <source>
        <dbReference type="Pfam" id="PF16874"/>
    </source>
</evidence>
<comment type="similarity">
    <text evidence="5">Belongs to the glycosyl hydrolase.</text>
</comment>
<name>A0ABW7BL12_9ACTN</name>
<dbReference type="Gene3D" id="3.20.20.70">
    <property type="entry name" value="Aldolase class I"/>
    <property type="match status" value="1"/>
</dbReference>
<feature type="domain" description="Glycosyl hydrolase family 36 N-terminal" evidence="8">
    <location>
        <begin position="40"/>
        <end position="271"/>
    </location>
</feature>
<evidence type="ECO:0000256" key="5">
    <source>
        <dbReference type="PIRNR" id="PIRNR005536"/>
    </source>
</evidence>
<dbReference type="RefSeq" id="WP_392879599.1">
    <property type="nucleotide sequence ID" value="NZ_JBICZW010000002.1"/>
</dbReference>
<dbReference type="InterPro" id="IPR031704">
    <property type="entry name" value="Glyco_hydro_36_N"/>
</dbReference>
<dbReference type="PANTHER" id="PTHR43053:SF3">
    <property type="entry name" value="ALPHA-GALACTOSIDASE C-RELATED"/>
    <property type="match status" value="1"/>
</dbReference>
<dbReference type="PANTHER" id="PTHR43053">
    <property type="entry name" value="GLYCOSIDASE FAMILY 31"/>
    <property type="match status" value="1"/>
</dbReference>
<accession>A0ABW7BL12</accession>
<gene>
    <name evidence="9" type="ORF">ACGFYS_04580</name>
</gene>
<evidence type="ECO:0000256" key="6">
    <source>
        <dbReference type="SAM" id="MobiDB-lite"/>
    </source>
</evidence>
<proteinExistence type="inferred from homology"/>
<dbReference type="PIRSF" id="PIRSF005536">
    <property type="entry name" value="Agal"/>
    <property type="match status" value="1"/>
</dbReference>
<dbReference type="InterPro" id="IPR017853">
    <property type="entry name" value="GH"/>
</dbReference>
<dbReference type="InterPro" id="IPR038417">
    <property type="entry name" value="Alpga-gal_N_sf"/>
</dbReference>
<evidence type="ECO:0000313" key="9">
    <source>
        <dbReference type="EMBL" id="MFG3188194.1"/>
    </source>
</evidence>
<dbReference type="Gene3D" id="2.60.40.1180">
    <property type="entry name" value="Golgi alpha-mannosidase II"/>
    <property type="match status" value="1"/>
</dbReference>
<dbReference type="Gene3D" id="2.70.98.60">
    <property type="entry name" value="alpha-galactosidase from lactobacil brevis"/>
    <property type="match status" value="1"/>
</dbReference>
<dbReference type="SUPFAM" id="SSF51445">
    <property type="entry name" value="(Trans)glycosidases"/>
    <property type="match status" value="1"/>
</dbReference>
<reference evidence="9 10" key="1">
    <citation type="submission" date="2024-10" db="EMBL/GenBank/DDBJ databases">
        <title>The Natural Products Discovery Center: Release of the First 8490 Sequenced Strains for Exploring Actinobacteria Biosynthetic Diversity.</title>
        <authorList>
            <person name="Kalkreuter E."/>
            <person name="Kautsar S.A."/>
            <person name="Yang D."/>
            <person name="Bader C.D."/>
            <person name="Teijaro C.N."/>
            <person name="Fluegel L."/>
            <person name="Davis C.M."/>
            <person name="Simpson J.R."/>
            <person name="Lauterbach L."/>
            <person name="Steele A.D."/>
            <person name="Gui C."/>
            <person name="Meng S."/>
            <person name="Li G."/>
            <person name="Viehrig K."/>
            <person name="Ye F."/>
            <person name="Su P."/>
            <person name="Kiefer A.F."/>
            <person name="Nichols A."/>
            <person name="Cepeda A.J."/>
            <person name="Yan W."/>
            <person name="Fan B."/>
            <person name="Jiang Y."/>
            <person name="Adhikari A."/>
            <person name="Zheng C.-J."/>
            <person name="Schuster L."/>
            <person name="Cowan T.M."/>
            <person name="Smanski M.J."/>
            <person name="Chevrette M.G."/>
            <person name="De Carvalho L.P.S."/>
            <person name="Shen B."/>
        </authorList>
    </citation>
    <scope>NUCLEOTIDE SEQUENCE [LARGE SCALE GENOMIC DNA]</scope>
    <source>
        <strain evidence="9 10">NPDC048229</strain>
    </source>
</reference>
<evidence type="ECO:0000313" key="10">
    <source>
        <dbReference type="Proteomes" id="UP001604282"/>
    </source>
</evidence>
<keyword evidence="10" id="KW-1185">Reference proteome</keyword>
<keyword evidence="4 5" id="KW-0326">Glycosidase</keyword>
<evidence type="ECO:0000259" key="8">
    <source>
        <dbReference type="Pfam" id="PF16875"/>
    </source>
</evidence>
<sequence length="721" mass="79492">MTTQRATTAPSVQIDGTSGTVLLRTAHSAYVLRVDRAAGTVRHVHWGAPLPLADAVALPVWADHDNSFAGRWDGVEEYPVDGGARFGTPALEVRFADGSSPLEPTVEDVVPQTDDHVVVRLRDRARPLAWHLHYRVPAGGGVLERWTEFHHTGTDDDGDVLLLRYASAHWPLPQRPAWRLGSVHGGWSAEGRLERSGLPVGETVLGSRRGHTGHHANPWMTLDAGDAAEEHGEVWAVALAASGSWRLTAQRTAAGRTGVTAGEGHEGTELRLPPGGSHRTPVSLALHTPHGFGRASRTFHHHLRTHVLPHPEELRPVLYNSWEATSFQVDEENQLALARRAADLGAELFVLDDGWFRGRDDDKAGLGDWTPHPRRFPRGLRPLADEVHRLGMAFGLWVEPEMVNVDSDLYREHPDWVQHLPDRTPTELRNQLVLDFSRPEVTGWALRWLSGLVAENTVDFLKWDFNRAFTEAGAHQAGPDARRVHVEHARGLYRVLDRLRTRFPRLRIEACAGGGGRVDPGILARTDQVWTSDNTDAVDRLTIQHGFSQLYPAGVMSAWVTDSPNPLTGRVVPMRFRFHSAMAGVLGIGGDLTRWSDAELAEARGGVELYKDIRPVVQRGRQFRLLAPGEGPLTAVQYLSEDADRAVVFVWRPTTAFGPPPPPLRLRGLKQEARYQDEDTAGEWSGATLSGFGLPLPDLPTGDCASALVRLRRVTGHGRNG</sequence>
<protein>
    <recommendedName>
        <fullName evidence="2 5">Alpha-galactosidase</fullName>
        <ecNumber evidence="2 5">3.2.1.22</ecNumber>
    </recommendedName>
</protein>
<dbReference type="EC" id="3.2.1.22" evidence="2 5"/>
<evidence type="ECO:0000256" key="1">
    <source>
        <dbReference type="ARBA" id="ARBA00001255"/>
    </source>
</evidence>
<dbReference type="EMBL" id="JBICZW010000002">
    <property type="protein sequence ID" value="MFG3188194.1"/>
    <property type="molecule type" value="Genomic_DNA"/>
</dbReference>
<comment type="caution">
    <text evidence="9">The sequence shown here is derived from an EMBL/GenBank/DDBJ whole genome shotgun (WGS) entry which is preliminary data.</text>
</comment>
<dbReference type="InterPro" id="IPR050985">
    <property type="entry name" value="Alpha-glycosidase_related"/>
</dbReference>
<dbReference type="GO" id="GO:0004557">
    <property type="term" value="F:alpha-galactosidase activity"/>
    <property type="evidence" value="ECO:0007669"/>
    <property type="project" value="UniProtKB-EC"/>
</dbReference>
<dbReference type="Pfam" id="PF16875">
    <property type="entry name" value="Glyco_hydro_36N"/>
    <property type="match status" value="1"/>
</dbReference>
<evidence type="ECO:0000256" key="4">
    <source>
        <dbReference type="ARBA" id="ARBA00023295"/>
    </source>
</evidence>
<dbReference type="InterPro" id="IPR002252">
    <property type="entry name" value="Glyco_hydro_36"/>
</dbReference>
<feature type="region of interest" description="Disordered" evidence="6">
    <location>
        <begin position="256"/>
        <end position="280"/>
    </location>
</feature>
<feature type="domain" description="Glycosyl hydrolase family 36 C-terminal" evidence="7">
    <location>
        <begin position="634"/>
        <end position="711"/>
    </location>
</feature>
<dbReference type="Pfam" id="PF16874">
    <property type="entry name" value="Glyco_hydro_36C"/>
    <property type="match status" value="1"/>
</dbReference>
<evidence type="ECO:0000256" key="3">
    <source>
        <dbReference type="ARBA" id="ARBA00022801"/>
    </source>
</evidence>
<keyword evidence="3 5" id="KW-0378">Hydrolase</keyword>
<dbReference type="Pfam" id="PF02065">
    <property type="entry name" value="Melibiase"/>
    <property type="match status" value="1"/>
</dbReference>
<evidence type="ECO:0000256" key="2">
    <source>
        <dbReference type="ARBA" id="ARBA00012755"/>
    </source>
</evidence>
<dbReference type="Proteomes" id="UP001604282">
    <property type="component" value="Unassembled WGS sequence"/>
</dbReference>
<comment type="catalytic activity">
    <reaction evidence="1 5">
        <text>Hydrolysis of terminal, non-reducing alpha-D-galactose residues in alpha-D-galactosides, including galactose oligosaccharides, galactomannans and galactolipids.</text>
        <dbReference type="EC" id="3.2.1.22"/>
    </reaction>
</comment>
<dbReference type="InterPro" id="IPR013785">
    <property type="entry name" value="Aldolase_TIM"/>
</dbReference>
<dbReference type="CDD" id="cd14791">
    <property type="entry name" value="GH36"/>
    <property type="match status" value="1"/>
</dbReference>
<dbReference type="InterPro" id="IPR013780">
    <property type="entry name" value="Glyco_hydro_b"/>
</dbReference>
<organism evidence="9 10">
    <name type="scientific">Streptomyces omiyaensis</name>
    <dbReference type="NCBI Taxonomy" id="68247"/>
    <lineage>
        <taxon>Bacteria</taxon>
        <taxon>Bacillati</taxon>
        <taxon>Actinomycetota</taxon>
        <taxon>Actinomycetes</taxon>
        <taxon>Kitasatosporales</taxon>
        <taxon>Streptomycetaceae</taxon>
        <taxon>Streptomyces</taxon>
    </lineage>
</organism>